<dbReference type="AlphaFoldDB" id="J1SD48"/>
<gene>
    <name evidence="1" type="ORF">SPAR10_1251</name>
</gene>
<evidence type="ECO:0000313" key="2">
    <source>
        <dbReference type="Proteomes" id="UP000010312"/>
    </source>
</evidence>
<accession>J1SD48</accession>
<dbReference type="Proteomes" id="UP000010312">
    <property type="component" value="Unassembled WGS sequence"/>
</dbReference>
<dbReference type="EMBL" id="ALCH01000004">
    <property type="protein sequence ID" value="EJG87677.1"/>
    <property type="molecule type" value="Genomic_DNA"/>
</dbReference>
<comment type="caution">
    <text evidence="1">The sequence shown here is derived from an EMBL/GenBank/DDBJ whole genome shotgun (WGS) entry which is preliminary data.</text>
</comment>
<reference evidence="1 2" key="1">
    <citation type="submission" date="2012-05" db="EMBL/GenBank/DDBJ databases">
        <title>Genomic Sequence of Streptococcus mitis SPAR10.</title>
        <authorList>
            <person name="Chancey S."/>
            <person name="Kumar N."/>
            <person name="Sengamalay N."/>
            <person name="Matthews C."/>
            <person name="Hine E."/>
            <person name="Pallavajjal A."/>
            <person name="Abolude O."/>
            <person name="Daugherty S.C."/>
            <person name="Parankush S.P."/>
            <person name="Sadzewicz L."/>
            <person name="Tallon L.J."/>
            <person name="Farley M.M."/>
            <person name="Baughman W."/>
            <person name="McGee L."/>
            <person name="Stephens D.S."/>
            <person name="Tettelin H."/>
        </authorList>
    </citation>
    <scope>NUCLEOTIDE SEQUENCE [LARGE SCALE GENOMIC DNA]</scope>
    <source>
        <strain evidence="1 2">SPAR10</strain>
    </source>
</reference>
<dbReference type="PATRIC" id="fig|1159208.3.peg.1183"/>
<protein>
    <submittedName>
        <fullName evidence="1">Uncharacterized protein</fullName>
    </submittedName>
</protein>
<sequence length="40" mass="4826">MELSQENEFEVDEFSLNFSYENELCVLLDWIRLVVLMAKE</sequence>
<evidence type="ECO:0000313" key="1">
    <source>
        <dbReference type="EMBL" id="EJG87677.1"/>
    </source>
</evidence>
<name>J1SD48_9STRE</name>
<proteinExistence type="predicted"/>
<organism evidence="1 2">
    <name type="scientific">Streptococcus infantis SPAR10</name>
    <dbReference type="NCBI Taxonomy" id="1159208"/>
    <lineage>
        <taxon>Bacteria</taxon>
        <taxon>Bacillati</taxon>
        <taxon>Bacillota</taxon>
        <taxon>Bacilli</taxon>
        <taxon>Lactobacillales</taxon>
        <taxon>Streptococcaceae</taxon>
        <taxon>Streptococcus</taxon>
    </lineage>
</organism>